<keyword evidence="1" id="KW-0539">Nucleus</keyword>
<dbReference type="SMR" id="H7C1W5"/>
<sequence length="149" mass="16444">LQTLNACCAVYGQKELKDFLPSLWASIRREVFQTASERVEAEGLAALHSLTACLSRSVLRADAEDLLDSFLSNILQDCRHHLCEPDMKLVWPSAKLLQAAAGASARACDSVTSNVLPLLLEQFHKHSQYPLKRYRAASGGQSLKCSWVS</sequence>
<gene>
    <name evidence="2" type="primary">MMS19</name>
</gene>
<dbReference type="Ensembl" id="ENST00000434392.5">
    <property type="protein sequence ID" value="ENSP00000402819.1"/>
    <property type="gene ID" value="ENSG00000155229.21"/>
</dbReference>
<reference evidence="2" key="2">
    <citation type="journal article" date="2004" name="Nature">
        <title>The DNA sequence and comparative analysis of human chromosome 10.</title>
        <authorList>
            <person name="Deloukas P."/>
            <person name="Earthrowl M.E."/>
            <person name="Grafham D.V."/>
            <person name="Rubenfield M."/>
            <person name="French L."/>
            <person name="Steward C.A."/>
            <person name="Sims S.K."/>
            <person name="Jones M.C."/>
            <person name="Searle S."/>
            <person name="Scott C."/>
            <person name="Howe K."/>
            <person name="Hunt S.E."/>
            <person name="Andrews T.D."/>
            <person name="Gilbert J.G."/>
            <person name="Swarbreck D."/>
            <person name="Ashurst J.L."/>
            <person name="Taylor A."/>
            <person name="Battles J."/>
            <person name="Bird C.P."/>
            <person name="Ainscough R."/>
            <person name="Almeida J.P."/>
            <person name="Ashwell R.I."/>
            <person name="Ambrose K.D."/>
            <person name="Babbage A.K."/>
            <person name="Bagguley C.L."/>
            <person name="Bailey J."/>
            <person name="Banerjee R."/>
            <person name="Bates K."/>
            <person name="Beasley H."/>
            <person name="Bray-Allen S."/>
            <person name="Brown A.J."/>
            <person name="Brown J.Y."/>
            <person name="Burford D.C."/>
            <person name="Burrill W."/>
            <person name="Burton J."/>
            <person name="Cahill P."/>
            <person name="Camire D."/>
            <person name="Carter N.P."/>
            <person name="Chapman J.C."/>
            <person name="Clark S.Y."/>
            <person name="Clarke G."/>
            <person name="Clee C.M."/>
            <person name="Clegg S."/>
            <person name="Corby N."/>
            <person name="Coulson A."/>
            <person name="Dhami P."/>
            <person name="Dutta I."/>
            <person name="Dunn M."/>
            <person name="Faulkner L."/>
            <person name="Frankish A."/>
            <person name="Frankland J.A."/>
            <person name="Garner P."/>
            <person name="Garnett J."/>
            <person name="Gribble S."/>
            <person name="Griffiths C."/>
            <person name="Grocock R."/>
            <person name="Gustafson E."/>
            <person name="Hammond S."/>
            <person name="Harley J.L."/>
            <person name="Hart E."/>
            <person name="Heath P.D."/>
            <person name="Ho T.P."/>
            <person name="Hopkins B."/>
            <person name="Horne J."/>
            <person name="Howden P.J."/>
            <person name="Huckle E."/>
            <person name="Hynds C."/>
            <person name="Johnson C."/>
            <person name="Johnson D."/>
            <person name="Kana A."/>
            <person name="Kay M."/>
            <person name="Kimberley A.M."/>
            <person name="Kershaw J.K."/>
            <person name="Kokkinaki M."/>
            <person name="Laird G.K."/>
            <person name="Lawlor S."/>
            <person name="Lee H.M."/>
            <person name="Leongamornlert D.A."/>
            <person name="Laird G."/>
            <person name="Lloyd C."/>
            <person name="Lloyd D.M."/>
            <person name="Loveland J."/>
            <person name="Lovell J."/>
            <person name="McLaren S."/>
            <person name="McLay K.E."/>
            <person name="McMurray A."/>
            <person name="Mashreghi-Mohammadi M."/>
            <person name="Matthews L."/>
            <person name="Milne S."/>
            <person name="Nickerson T."/>
            <person name="Nguyen M."/>
            <person name="Overton-Larty E."/>
            <person name="Palmer S.A."/>
            <person name="Pearce A.V."/>
            <person name="Peck A.I."/>
            <person name="Pelan S."/>
            <person name="Phillimore B."/>
            <person name="Porter K."/>
            <person name="Rice C.M."/>
            <person name="Rogosin A."/>
            <person name="Ross M.T."/>
            <person name="Sarafidou T."/>
            <person name="Sehra H.K."/>
            <person name="Shownkeen R."/>
            <person name="Skuce C.D."/>
            <person name="Smith M."/>
            <person name="Standring L."/>
            <person name="Sycamore N."/>
            <person name="Tester J."/>
            <person name="Thorpe A."/>
            <person name="Torcasso W."/>
            <person name="Tracey A."/>
            <person name="Tromans A."/>
            <person name="Tsolas J."/>
            <person name="Wall M."/>
            <person name="Walsh J."/>
            <person name="Wang H."/>
            <person name="Weinstock K."/>
            <person name="West A.P."/>
            <person name="Willey D.L."/>
            <person name="Whitehead S.L."/>
            <person name="Wilming L."/>
            <person name="Wray P.W."/>
            <person name="Young L."/>
            <person name="Chen Y."/>
            <person name="Lovering R.C."/>
            <person name="Moschonas N.K."/>
            <person name="Siebert R."/>
            <person name="Fechtel K."/>
            <person name="Bentley D."/>
            <person name="Durbin R."/>
            <person name="Hubbard T."/>
            <person name="Doucette-Stamm L."/>
            <person name="Beck S."/>
            <person name="Smith D.R."/>
            <person name="Rogers J."/>
        </authorList>
    </citation>
    <scope>NUCLEOTIDE SEQUENCE [LARGE SCALE GENOMIC DNA]</scope>
</reference>
<evidence type="ECO:0007829" key="5">
    <source>
        <dbReference type="ProteomicsDB" id="H7C1W5"/>
    </source>
</evidence>
<dbReference type="Proteomes" id="UP000005640">
    <property type="component" value="Chromosome 10"/>
</dbReference>
<dbReference type="GO" id="GO:0097361">
    <property type="term" value="C:cytosolic [4Fe-4S] assembly targeting complex"/>
    <property type="evidence" value="ECO:0007669"/>
    <property type="project" value="UniProtKB-UniRule"/>
</dbReference>
<dbReference type="GO" id="GO:0005819">
    <property type="term" value="C:spindle"/>
    <property type="evidence" value="ECO:0007669"/>
    <property type="project" value="UniProtKB-SubCell"/>
</dbReference>
<dbReference type="PANTHER" id="PTHR12891">
    <property type="entry name" value="DNA REPAIR/TRANSCRIPTION PROTEIN MET18/MMS19"/>
    <property type="match status" value="1"/>
</dbReference>
<keyword evidence="4 5" id="KW-1267">Proteomics identification</keyword>
<evidence type="ECO:0007829" key="4">
    <source>
        <dbReference type="PeptideAtlas" id="H7C1W5"/>
    </source>
</evidence>
<dbReference type="HOGENOM" id="CLU_1753816_0_0_1"/>
<name>H7C1W5_HUMAN</name>
<dbReference type="PANTHER" id="PTHR12891:SF0">
    <property type="entry name" value="MMS19 NUCLEOTIDE EXCISION REPAIR PROTEIN HOMOLOG"/>
    <property type="match status" value="1"/>
</dbReference>
<dbReference type="OrthoDB" id="342900at2759"/>
<dbReference type="Bgee" id="ENSG00000155229">
    <property type="expression patterns" value="Expressed in right hemisphere of cerebellum and 205 other cell types or tissues"/>
</dbReference>
<reference evidence="2" key="5">
    <citation type="submission" date="2025-08" db="UniProtKB">
        <authorList>
            <consortium name="Ensembl"/>
        </authorList>
    </citation>
    <scope>IDENTIFICATION</scope>
</reference>
<dbReference type="ChiTaRS" id="MMS19">
    <property type="organism name" value="human"/>
</dbReference>
<evidence type="ECO:0000313" key="3">
    <source>
        <dbReference type="Proteomes" id="UP000005640"/>
    </source>
</evidence>
<dbReference type="EMBL" id="AL355490">
    <property type="status" value="NOT_ANNOTATED_CDS"/>
    <property type="molecule type" value="Genomic_DNA"/>
</dbReference>
<keyword evidence="1" id="KW-0963">Cytoplasm</keyword>
<comment type="subunit">
    <text evidence="1">Component of the CIA complex.</text>
</comment>
<keyword evidence="1" id="KW-0206">Cytoskeleton</keyword>
<proteinExistence type="evidence at protein level"/>
<comment type="similarity">
    <text evidence="1">Belongs to the MET18/MMS19 family.</text>
</comment>
<evidence type="ECO:0000256" key="1">
    <source>
        <dbReference type="RuleBase" id="RU367072"/>
    </source>
</evidence>
<dbReference type="EMBL" id="AL359388">
    <property type="status" value="NOT_ANNOTATED_CDS"/>
    <property type="molecule type" value="Genomic_DNA"/>
</dbReference>
<dbReference type="ProteomicsDB" id="44782"/>
<feature type="non-terminal residue" evidence="2">
    <location>
        <position position="1"/>
    </location>
</feature>
<dbReference type="InterPro" id="IPR016024">
    <property type="entry name" value="ARM-type_fold"/>
</dbReference>
<dbReference type="GO" id="GO:0006281">
    <property type="term" value="P:DNA repair"/>
    <property type="evidence" value="ECO:0007669"/>
    <property type="project" value="UniProtKB-UniRule"/>
</dbReference>
<organism evidence="2 3">
    <name type="scientific">Homo sapiens</name>
    <name type="common">Human</name>
    <dbReference type="NCBI Taxonomy" id="9606"/>
    <lineage>
        <taxon>Eukaryota</taxon>
        <taxon>Metazoa</taxon>
        <taxon>Chordata</taxon>
        <taxon>Craniata</taxon>
        <taxon>Vertebrata</taxon>
        <taxon>Euteleostomi</taxon>
        <taxon>Mammalia</taxon>
        <taxon>Eutheria</taxon>
        <taxon>Euarchontoglires</taxon>
        <taxon>Primates</taxon>
        <taxon>Haplorrhini</taxon>
        <taxon>Catarrhini</taxon>
        <taxon>Hominidae</taxon>
        <taxon>Homo</taxon>
    </lineage>
</organism>
<dbReference type="AlphaFoldDB" id="H7C1W5"/>
<dbReference type="VEuPathDB" id="HostDB:ENSG00000155229"/>
<dbReference type="GO" id="GO:0005634">
    <property type="term" value="C:nucleus"/>
    <property type="evidence" value="ECO:0007669"/>
    <property type="project" value="UniProtKB-SubCell"/>
</dbReference>
<dbReference type="ExpressionAtlas" id="H7C1W5">
    <property type="expression patterns" value="baseline and differential"/>
</dbReference>
<dbReference type="GO" id="GO:0051604">
    <property type="term" value="P:protein maturation"/>
    <property type="evidence" value="ECO:0007669"/>
    <property type="project" value="UniProtKB-UniRule"/>
</dbReference>
<dbReference type="UCSC" id="uc057vfq.1">
    <property type="organism name" value="human"/>
</dbReference>
<reference evidence="2 3" key="3">
    <citation type="journal article" date="2004" name="Nature">
        <title>Finishing the euchromatic sequence of the human genome.</title>
        <authorList>
            <consortium name="International Human Genome Sequencing Consortium"/>
        </authorList>
    </citation>
    <scope>NUCLEOTIDE SEQUENCE [LARGE SCALE GENOMIC DNA]</scope>
</reference>
<dbReference type="OpenTargets" id="ENSG00000155229"/>
<keyword evidence="1" id="KW-0234">DNA repair</keyword>
<dbReference type="GO" id="GO:0016226">
    <property type="term" value="P:iron-sulfur cluster assembly"/>
    <property type="evidence" value="ECO:0007669"/>
    <property type="project" value="UniProtKB-UniRule"/>
</dbReference>
<dbReference type="InterPro" id="IPR039920">
    <property type="entry name" value="MMS19"/>
</dbReference>
<comment type="function">
    <text evidence="1">Key component of the cytosolic iron-sulfur protein assembly (CIA) complex, a multiprotein complex that mediates the incorporation of iron-sulfur cluster into apoproteins specifically involved in DNA metabolism and genomic integrity. In the CIA complex, MMS19 acts as an adapter between early-acting CIA components and a subset of cellular target iron-sulfur proteins.</text>
</comment>
<dbReference type="SUPFAM" id="SSF48371">
    <property type="entry name" value="ARM repeat"/>
    <property type="match status" value="1"/>
</dbReference>
<reference evidence="2" key="6">
    <citation type="submission" date="2025-09" db="UniProtKB">
        <authorList>
            <consortium name="Ensembl"/>
        </authorList>
    </citation>
    <scope>IDENTIFICATION</scope>
</reference>
<evidence type="ECO:0000313" key="2">
    <source>
        <dbReference type="Ensembl" id="ENSP00000402819.1"/>
    </source>
</evidence>
<protein>
    <recommendedName>
        <fullName evidence="1">MMS19 nucleotide excision repair protein</fullName>
    </recommendedName>
</protein>
<dbReference type="GeneTree" id="ENSGT00390000015583"/>
<dbReference type="HGNC" id="HGNC:13824">
    <property type="gene designation" value="MMS19"/>
</dbReference>
<accession>H7C1W5</accession>
<reference evidence="2 3" key="1">
    <citation type="journal article" date="2001" name="Nature">
        <title>Initial sequencing and analysis of the human genome.</title>
        <authorList>
            <consortium name="International Human Genome Sequencing Consortium"/>
            <person name="Lander E.S."/>
            <person name="Linton L.M."/>
            <person name="Birren B."/>
            <person name="Nusbaum C."/>
            <person name="Zody M.C."/>
            <person name="Baldwin J."/>
            <person name="Devon K."/>
            <person name="Dewar K."/>
            <person name="Doyle M."/>
            <person name="FitzHugh W."/>
            <person name="Funke R."/>
            <person name="Gage D."/>
            <person name="Harris K."/>
            <person name="Heaford A."/>
            <person name="Howland J."/>
            <person name="Kann L."/>
            <person name="Lehoczky J."/>
            <person name="LeVine R."/>
            <person name="McEwan P."/>
            <person name="McKernan K."/>
            <person name="Meldrim J."/>
            <person name="Mesirov J.P."/>
            <person name="Miranda C."/>
            <person name="Morris W."/>
            <person name="Naylor J."/>
            <person name="Raymond C."/>
            <person name="Rosetti M."/>
            <person name="Santos R."/>
            <person name="Sheridan A."/>
            <person name="Sougnez C."/>
            <person name="Stange-Thomann N."/>
            <person name="Stojanovic N."/>
            <person name="Subramanian A."/>
            <person name="Wyman D."/>
            <person name="Rogers J."/>
            <person name="Sulston J."/>
            <person name="Ainscough R."/>
            <person name="Beck S."/>
            <person name="Bentley D."/>
            <person name="Burton J."/>
            <person name="Clee C."/>
            <person name="Carter N."/>
            <person name="Coulson A."/>
            <person name="Deadman R."/>
            <person name="Deloukas P."/>
            <person name="Dunham A."/>
            <person name="Dunham I."/>
            <person name="Durbin R."/>
            <person name="French L."/>
            <person name="Grafham D."/>
            <person name="Gregory S."/>
            <person name="Hubbard T."/>
            <person name="Humphray S."/>
            <person name="Hunt A."/>
            <person name="Jones M."/>
            <person name="Lloyd C."/>
            <person name="McMurray A."/>
            <person name="Matthews L."/>
            <person name="Mercer S."/>
            <person name="Milne S."/>
            <person name="Mullikin J.C."/>
            <person name="Mungall A."/>
            <person name="Plumb R."/>
            <person name="Ross M."/>
            <person name="Shownkeen R."/>
            <person name="Sims S."/>
            <person name="Waterston R.H."/>
            <person name="Wilson R.K."/>
            <person name="Hillier L.W."/>
            <person name="McPherson J.D."/>
            <person name="Marra M.A."/>
            <person name="Mardis E.R."/>
            <person name="Fulton L.A."/>
            <person name="Chinwalla A.T."/>
            <person name="Pepin K.H."/>
            <person name="Gish W.R."/>
            <person name="Chissoe S.L."/>
            <person name="Wendl M.C."/>
            <person name="Delehaunty K.D."/>
            <person name="Miner T.L."/>
            <person name="Delehaunty A."/>
            <person name="Kramer J.B."/>
            <person name="Cook L.L."/>
            <person name="Fulton R.S."/>
            <person name="Johnson D.L."/>
            <person name="Minx P.J."/>
            <person name="Clifton S.W."/>
            <person name="Hawkins T."/>
            <person name="Branscomb E."/>
            <person name="Predki P."/>
            <person name="Richardson P."/>
            <person name="Wenning S."/>
            <person name="Slezak T."/>
            <person name="Doggett N."/>
            <person name="Cheng J.F."/>
            <person name="Olsen A."/>
            <person name="Lucas S."/>
            <person name="Elkin C."/>
            <person name="Uberbacher E."/>
            <person name="Frazier M."/>
            <person name="Gibbs R.A."/>
            <person name="Muzny D.M."/>
            <person name="Scherer S.E."/>
            <person name="Bouck J.B."/>
            <person name="Sodergren E.J."/>
            <person name="Worley K.C."/>
            <person name="Rives C.M."/>
            <person name="Gorrell J.H."/>
            <person name="Metzker M.L."/>
            <person name="Naylor S.L."/>
            <person name="Kucherlapati R.S."/>
            <person name="Nelson D.L."/>
            <person name="Weinstock G.M."/>
            <person name="Sakaki Y."/>
            <person name="Fujiyama A."/>
            <person name="Hattori M."/>
            <person name="Yada T."/>
            <person name="Toyoda A."/>
            <person name="Itoh T."/>
            <person name="Kawagoe C."/>
            <person name="Watanabe H."/>
            <person name="Totoki Y."/>
            <person name="Taylor T."/>
            <person name="Weissenbach J."/>
            <person name="Heilig R."/>
            <person name="Saurin W."/>
            <person name="Artiguenave F."/>
            <person name="Brottier P."/>
            <person name="Bruls T."/>
            <person name="Pelletier E."/>
            <person name="Robert C."/>
            <person name="Wincker P."/>
            <person name="Smith D.R."/>
            <person name="Doucette-Stamm L."/>
            <person name="Rubenfield M."/>
            <person name="Weinstock K."/>
            <person name="Lee H.M."/>
            <person name="Dubois J."/>
            <person name="Rosenthal A."/>
            <person name="Platzer M."/>
            <person name="Nyakatura G."/>
            <person name="Taudien S."/>
            <person name="Rump A."/>
            <person name="Yang H."/>
            <person name="Yu J."/>
            <person name="Wang J."/>
            <person name="Huang G."/>
            <person name="Gu J."/>
            <person name="Hood L."/>
            <person name="Rowen L."/>
            <person name="Madan A."/>
            <person name="Qin S."/>
            <person name="Davis R.W."/>
            <person name="Federspiel N.A."/>
            <person name="Abola A.P."/>
            <person name="Proctor M.J."/>
            <person name="Myers R.M."/>
            <person name="Schmutz J."/>
            <person name="Dickson M."/>
            <person name="Grimwood J."/>
            <person name="Cox D.R."/>
            <person name="Olson M.V."/>
            <person name="Kaul R."/>
            <person name="Raymond C."/>
            <person name="Shimizu N."/>
            <person name="Kawasaki K."/>
            <person name="Minoshima S."/>
            <person name="Evans G.A."/>
            <person name="Athanasiou M."/>
            <person name="Schultz R."/>
            <person name="Roe B.A."/>
            <person name="Chen F."/>
            <person name="Pan H."/>
            <person name="Ramser J."/>
            <person name="Lehrach H."/>
            <person name="Reinhardt R."/>
            <person name="McCombie W.R."/>
            <person name="de la Bastide M."/>
            <person name="Dedhia N."/>
            <person name="Blocker H."/>
            <person name="Hornischer K."/>
            <person name="Nordsiek G."/>
            <person name="Agarwala R."/>
            <person name="Aravind L."/>
            <person name="Bailey J.A."/>
            <person name="Bateman A."/>
            <person name="Batzoglou S."/>
            <person name="Birney E."/>
            <person name="Bork P."/>
            <person name="Brown D.G."/>
            <person name="Burge C.B."/>
            <person name="Cerutti L."/>
            <person name="Chen H.C."/>
            <person name="Church D."/>
            <person name="Clamp M."/>
            <person name="Copley R.R."/>
            <person name="Doerks T."/>
            <person name="Eddy S.R."/>
            <person name="Eichler E.E."/>
            <person name="Furey T.S."/>
            <person name="Galagan J."/>
            <person name="Gilbert J.G."/>
            <person name="Harmon C."/>
            <person name="Hayashizaki Y."/>
            <person name="Haussler D."/>
            <person name="Hermjakob H."/>
            <person name="Hokamp K."/>
            <person name="Jang W."/>
            <person name="Johnson L.S."/>
            <person name="Jones T.A."/>
            <person name="Kasif S."/>
            <person name="Kaspryzk A."/>
            <person name="Kennedy S."/>
            <person name="Kent W.J."/>
            <person name="Kitts P."/>
            <person name="Koonin E.V."/>
            <person name="Korf I."/>
            <person name="Kulp D."/>
            <person name="Lancet D."/>
            <person name="Lowe T.M."/>
            <person name="McLysaght A."/>
            <person name="Mikkelsen T."/>
            <person name="Moran J.V."/>
            <person name="Mulder N."/>
            <person name="Pollara V.J."/>
            <person name="Ponting C.P."/>
            <person name="Schuler G."/>
            <person name="Schultz J."/>
            <person name="Slater G."/>
            <person name="Smit A.F."/>
            <person name="Stupka E."/>
            <person name="Szustakowski J."/>
            <person name="Thierry-Mieg D."/>
            <person name="Thierry-Mieg J."/>
            <person name="Wagner L."/>
            <person name="Wallis J."/>
            <person name="Wheeler R."/>
            <person name="Williams A."/>
            <person name="Wolf Y.I."/>
            <person name="Wolfe K.H."/>
            <person name="Yang S.P."/>
            <person name="Yeh R.F."/>
            <person name="Collins F."/>
            <person name="Guyer M.S."/>
            <person name="Peterson J."/>
            <person name="Felsenfeld A."/>
            <person name="Wetterstrand K.A."/>
            <person name="Patrinos A."/>
            <person name="Morgan M.J."/>
            <person name="de Jong P."/>
            <person name="Catanese J.J."/>
            <person name="Osoegawa K."/>
            <person name="Shizuya H."/>
            <person name="Choi S."/>
            <person name="Chen Y.J."/>
        </authorList>
    </citation>
    <scope>NUCLEOTIDE SEQUENCE [LARGE SCALE GENOMIC DNA]</scope>
</reference>
<evidence type="ECO:0007829" key="6">
    <source>
        <dbReference type="PubMed" id="21269460"/>
    </source>
</evidence>
<keyword evidence="1" id="KW-0227">DNA damage</keyword>
<reference evidence="6" key="4">
    <citation type="journal article" date="2011" name="BMC Syst. Biol.">
        <title>Initial characterization of the human central proteome.</title>
        <authorList>
            <person name="Burkard T.R."/>
            <person name="Planyavsky M."/>
            <person name="Kaupe I."/>
            <person name="Breitwieser F.P."/>
            <person name="Burckstummer T."/>
            <person name="Bennett K.L."/>
            <person name="Superti-Furga G."/>
            <person name="Colinge J."/>
        </authorList>
    </citation>
    <scope>IDENTIFICATION BY MASS SPECTROMETRY [LARGE SCALE ANALYSIS]</scope>
</reference>
<comment type="subcellular location">
    <subcellularLocation>
        <location evidence="1">Cytoplasm</location>
        <location evidence="1">Cytoskeleton</location>
        <location evidence="1">Spindle</location>
    </subcellularLocation>
    <subcellularLocation>
        <location evidence="1">Nucleus</location>
    </subcellularLocation>
</comment>
<dbReference type="MassIVE" id="H7C1W5"/>
<keyword evidence="3" id="KW-1185">Reference proteome</keyword>
<dbReference type="Ensembl" id="ENST00000434392.5">
    <property type="protein sequence ID" value="ENSP00000402819.1"/>
    <property type="gene ID" value="ENSG00000155229.22"/>
</dbReference>